<dbReference type="SUPFAM" id="SSF48371">
    <property type="entry name" value="ARM repeat"/>
    <property type="match status" value="2"/>
</dbReference>
<gene>
    <name evidence="10" type="ORF">Glove_221g76</name>
</gene>
<accession>A0A397IF83</accession>
<evidence type="ECO:0000256" key="6">
    <source>
        <dbReference type="ARBA" id="ARBA00022927"/>
    </source>
</evidence>
<keyword evidence="5" id="KW-0677">Repeat</keyword>
<dbReference type="Pfam" id="PF25780">
    <property type="entry name" value="TPR_IPO5"/>
    <property type="match status" value="1"/>
</dbReference>
<feature type="repeat" description="HEAT" evidence="8">
    <location>
        <begin position="168"/>
        <end position="206"/>
    </location>
</feature>
<dbReference type="Pfam" id="PF24714">
    <property type="entry name" value="TOR1L1_N"/>
    <property type="match status" value="1"/>
</dbReference>
<dbReference type="AlphaFoldDB" id="A0A397IF83"/>
<dbReference type="Proteomes" id="UP000266861">
    <property type="component" value="Unassembled WGS sequence"/>
</dbReference>
<keyword evidence="3" id="KW-0813">Transport</keyword>
<evidence type="ECO:0000256" key="4">
    <source>
        <dbReference type="ARBA" id="ARBA00022490"/>
    </source>
</evidence>
<dbReference type="InterPro" id="IPR034085">
    <property type="entry name" value="TOG"/>
</dbReference>
<dbReference type="GO" id="GO:0031267">
    <property type="term" value="F:small GTPase binding"/>
    <property type="evidence" value="ECO:0007669"/>
    <property type="project" value="InterPro"/>
</dbReference>
<dbReference type="InterPro" id="IPR016024">
    <property type="entry name" value="ARM-type_fold"/>
</dbReference>
<dbReference type="PANTHER" id="PTHR10527">
    <property type="entry name" value="IMPORTIN BETA"/>
    <property type="match status" value="1"/>
</dbReference>
<comment type="subcellular location">
    <subcellularLocation>
        <location evidence="2">Cytoplasm</location>
    </subcellularLocation>
    <subcellularLocation>
        <location evidence="1">Nucleus</location>
    </subcellularLocation>
</comment>
<dbReference type="InterPro" id="IPR000357">
    <property type="entry name" value="HEAT"/>
</dbReference>
<dbReference type="PROSITE" id="PS50166">
    <property type="entry name" value="IMPORTIN_B_NT"/>
    <property type="match status" value="1"/>
</dbReference>
<feature type="domain" description="Importin N-terminal" evidence="9">
    <location>
        <begin position="31"/>
        <end position="98"/>
    </location>
</feature>
<dbReference type="InterPro" id="IPR057600">
    <property type="entry name" value="TORTIFOLIA1/SINE1-2_N"/>
</dbReference>
<keyword evidence="6" id="KW-0653">Protein transport</keyword>
<proteinExistence type="predicted"/>
<dbReference type="SMART" id="SM01349">
    <property type="entry name" value="TOG"/>
    <property type="match status" value="1"/>
</dbReference>
<evidence type="ECO:0000256" key="2">
    <source>
        <dbReference type="ARBA" id="ARBA00004496"/>
    </source>
</evidence>
<evidence type="ECO:0000259" key="9">
    <source>
        <dbReference type="PROSITE" id="PS50166"/>
    </source>
</evidence>
<keyword evidence="4" id="KW-0963">Cytoplasm</keyword>
<dbReference type="Pfam" id="PF02985">
    <property type="entry name" value="HEAT"/>
    <property type="match status" value="1"/>
</dbReference>
<dbReference type="GO" id="GO:0006606">
    <property type="term" value="P:protein import into nucleus"/>
    <property type="evidence" value="ECO:0007669"/>
    <property type="project" value="InterPro"/>
</dbReference>
<evidence type="ECO:0000256" key="8">
    <source>
        <dbReference type="PROSITE-ProRule" id="PRU00103"/>
    </source>
</evidence>
<organism evidence="10 11">
    <name type="scientific">Diversispora epigaea</name>
    <dbReference type="NCBI Taxonomy" id="1348612"/>
    <lineage>
        <taxon>Eukaryota</taxon>
        <taxon>Fungi</taxon>
        <taxon>Fungi incertae sedis</taxon>
        <taxon>Mucoromycota</taxon>
        <taxon>Glomeromycotina</taxon>
        <taxon>Glomeromycetes</taxon>
        <taxon>Diversisporales</taxon>
        <taxon>Diversisporaceae</taxon>
        <taxon>Diversispora</taxon>
    </lineage>
</organism>
<dbReference type="InterPro" id="IPR001494">
    <property type="entry name" value="Importin-beta_N"/>
</dbReference>
<dbReference type="GO" id="GO:0005634">
    <property type="term" value="C:nucleus"/>
    <property type="evidence" value="ECO:0007669"/>
    <property type="project" value="UniProtKB-SubCell"/>
</dbReference>
<dbReference type="InterPro" id="IPR040122">
    <property type="entry name" value="Importin_beta"/>
</dbReference>
<dbReference type="InterPro" id="IPR057672">
    <property type="entry name" value="TPR_IPO4/5"/>
</dbReference>
<name>A0A397IF83_9GLOM</name>
<evidence type="ECO:0000313" key="10">
    <source>
        <dbReference type="EMBL" id="RHZ74551.1"/>
    </source>
</evidence>
<dbReference type="Pfam" id="PF03810">
    <property type="entry name" value="IBN_N"/>
    <property type="match status" value="1"/>
</dbReference>
<dbReference type="GO" id="GO:0005737">
    <property type="term" value="C:cytoplasm"/>
    <property type="evidence" value="ECO:0007669"/>
    <property type="project" value="UniProtKB-SubCell"/>
</dbReference>
<feature type="repeat" description="HEAT" evidence="8">
    <location>
        <begin position="882"/>
        <end position="920"/>
    </location>
</feature>
<dbReference type="PROSITE" id="PS50077">
    <property type="entry name" value="HEAT_REPEAT"/>
    <property type="match status" value="3"/>
</dbReference>
<sequence length="1053" mass="118344">MEGQYQFINGLEELLNQLVLGDTDTARIRTATSTLNNNFYSIKECVPALVHILSSSEKWQVRQLAAVELKKRSSKWWSKLDANQNLYVKNQLLQVILQEPENLVRHATARVISAIGKIELPSGSWNELFQFLYQCCQSPLAIQREIGIFIVFSLLEVTEVFVDNLRQLLQMFAVALNDPESKSVRVTTLQALGKVAEYIETEDKEEIQMFRDMIPSMINVLQQCLNDGDNDSVIKGFELIDSLLLVDTPLISHYFPQLIEFVLAVASQPNYDESIRVMALQFLILVSTYKKAKVQRLKLIGPIIQHLMPIGTEDDPEDMDEESPSRMAFRVINTLSTKLPPQQIFPIVMDYVTTYTQNPDPRYRKAGMMAFAVLIEGCADYMTPKFDELFLLVCNGLRDPEVIVRRGSCIALGCLADELDHKVASKHAILLPLIFELMNETNNEILKQACNALDSILEGLNDEILQYLPTLMEKLIILLDNGATELKATVAAAIGSAAHASGEGFKSYFPQVISRLKILMTLSQTNENLLLRGIAIDTVGAIAESVGKELIQPYANELMHLALESCLMDSARLRECSYCLFAVFSRIFKEEFAPYLSTIVPQLIKSCQMEENDIFSVDVEENLSSDIDIEDDEDENGTITINSAIVDEKEVASDAIGEIFENTRSHFLPYVDSSLQELIKLSNYHSESVRKTAVGSLVRFLITFYSMSNPVQWEPGLNLKVQLHENVANMVKVVMPTILTIWGDEECKTVVIQICTELVDALKTCGPAIIVDYVKQICEYILLLYQRKALCQEDNGDDEGLLDDEEEAECDALLINSTSDLVAAMASVLGVDFVPFFKEYLPYITKYYKKSKPIADRSMAIGCLGESTAGLKSGISEFTEQLLPLYLKALNDEEEEVRSNAAYAIGLLCQYTNVDISSQYHLILSKIYPLFTSQSALNVTDNACGAVCRMIMTCPQVIPMDQVLEVILQKLPLKQDYEENEPVFQCIFMLFRGNNTFALNHIPELLNIFAQVLSSDDQLKEPTKLELIELIKALNQQFPDLVVNSPLARFSQS</sequence>
<dbReference type="InterPro" id="IPR021133">
    <property type="entry name" value="HEAT_type_2"/>
</dbReference>
<dbReference type="OrthoDB" id="7862313at2759"/>
<dbReference type="SMART" id="SM00913">
    <property type="entry name" value="IBN_N"/>
    <property type="match status" value="1"/>
</dbReference>
<feature type="repeat" description="HEAT" evidence="8">
    <location>
        <begin position="430"/>
        <end position="468"/>
    </location>
</feature>
<evidence type="ECO:0000256" key="3">
    <source>
        <dbReference type="ARBA" id="ARBA00022448"/>
    </source>
</evidence>
<evidence type="ECO:0000256" key="7">
    <source>
        <dbReference type="ARBA" id="ARBA00023242"/>
    </source>
</evidence>
<evidence type="ECO:0000256" key="1">
    <source>
        <dbReference type="ARBA" id="ARBA00004123"/>
    </source>
</evidence>
<dbReference type="InterPro" id="IPR011989">
    <property type="entry name" value="ARM-like"/>
</dbReference>
<evidence type="ECO:0000256" key="5">
    <source>
        <dbReference type="ARBA" id="ARBA00022737"/>
    </source>
</evidence>
<comment type="caution">
    <text evidence="10">The sequence shown here is derived from an EMBL/GenBank/DDBJ whole genome shotgun (WGS) entry which is preliminary data.</text>
</comment>
<keyword evidence="11" id="KW-1185">Reference proteome</keyword>
<dbReference type="STRING" id="1348612.A0A397IF83"/>
<dbReference type="EMBL" id="PQFF01000206">
    <property type="protein sequence ID" value="RHZ74551.1"/>
    <property type="molecule type" value="Genomic_DNA"/>
</dbReference>
<dbReference type="Gene3D" id="1.25.10.10">
    <property type="entry name" value="Leucine-rich Repeat Variant"/>
    <property type="match status" value="1"/>
</dbReference>
<reference evidence="10 11" key="1">
    <citation type="submission" date="2018-08" db="EMBL/GenBank/DDBJ databases">
        <title>Genome and evolution of the arbuscular mycorrhizal fungus Diversispora epigaea (formerly Glomus versiforme) and its bacterial endosymbionts.</title>
        <authorList>
            <person name="Sun X."/>
            <person name="Fei Z."/>
            <person name="Harrison M."/>
        </authorList>
    </citation>
    <scope>NUCLEOTIDE SEQUENCE [LARGE SCALE GENOMIC DNA]</scope>
    <source>
        <strain evidence="10 11">IT104</strain>
    </source>
</reference>
<protein>
    <recommendedName>
        <fullName evidence="9">Importin N-terminal domain-containing protein</fullName>
    </recommendedName>
</protein>
<keyword evidence="7" id="KW-0539">Nucleus</keyword>
<evidence type="ECO:0000313" key="11">
    <source>
        <dbReference type="Proteomes" id="UP000266861"/>
    </source>
</evidence>